<organism evidence="1 2">
    <name type="scientific">Photobacterium aphoticum</name>
    <dbReference type="NCBI Taxonomy" id="754436"/>
    <lineage>
        <taxon>Bacteria</taxon>
        <taxon>Pseudomonadati</taxon>
        <taxon>Pseudomonadota</taxon>
        <taxon>Gammaproteobacteria</taxon>
        <taxon>Vibrionales</taxon>
        <taxon>Vibrionaceae</taxon>
        <taxon>Photobacterium</taxon>
    </lineage>
</organism>
<comment type="caution">
    <text evidence="1">The sequence shown here is derived from an EMBL/GenBank/DDBJ whole genome shotgun (WGS) entry which is preliminary data.</text>
</comment>
<dbReference type="AlphaFoldDB" id="A0A090QN30"/>
<reference evidence="1 2" key="1">
    <citation type="journal article" date="2014" name="Genome Announc.">
        <title>Draft Genome Sequences of Two Vibrionaceae Species, Vibrio ponticus C121 and Photobacterium aphoticum C119, Isolated as Coral Reef Microbiota.</title>
        <authorList>
            <person name="Al-saari N."/>
            <person name="Meirelles P.M."/>
            <person name="Mino S."/>
            <person name="Suda W."/>
            <person name="Oshima K."/>
            <person name="Hattori M."/>
            <person name="Ohkuma M."/>
            <person name="Thompson F.L."/>
            <person name="Gomez-Gil B."/>
            <person name="Sawabe T."/>
            <person name="Sawabe T."/>
        </authorList>
    </citation>
    <scope>NUCLEOTIDE SEQUENCE [LARGE SCALE GENOMIC DNA]</scope>
    <source>
        <strain evidence="1 2">JCM 19237</strain>
    </source>
</reference>
<dbReference type="EMBL" id="BBMN01000001">
    <property type="protein sequence ID" value="GAL03229.1"/>
    <property type="molecule type" value="Genomic_DNA"/>
</dbReference>
<name>A0A090QN30_9GAMM</name>
<dbReference type="STRING" id="754436.JCM19237_6122"/>
<sequence>MQQIDDLNTVDTVQNHTQNQTLEVTFSRDIEQAEVIALYQANEWSSAQVLKSLFPLYFIPTVW</sequence>
<protein>
    <submittedName>
        <fullName evidence="1">Uncharacterized protein</fullName>
    </submittedName>
</protein>
<evidence type="ECO:0000313" key="2">
    <source>
        <dbReference type="Proteomes" id="UP000029227"/>
    </source>
</evidence>
<proteinExistence type="predicted"/>
<accession>A0A090QN30</accession>
<evidence type="ECO:0000313" key="1">
    <source>
        <dbReference type="EMBL" id="GAL03229.1"/>
    </source>
</evidence>
<dbReference type="Proteomes" id="UP000029227">
    <property type="component" value="Unassembled WGS sequence"/>
</dbReference>
<gene>
    <name evidence="1" type="ORF">JCM19237_6122</name>
</gene>